<dbReference type="Proteomes" id="UP000018050">
    <property type="component" value="Unassembled WGS sequence"/>
</dbReference>
<keyword evidence="3 6" id="KW-1133">Transmembrane helix</keyword>
<dbReference type="InterPro" id="IPR018996">
    <property type="entry name" value="Man1/Src1-like_C"/>
</dbReference>
<feature type="transmembrane region" description="Helical" evidence="6">
    <location>
        <begin position="44"/>
        <end position="62"/>
    </location>
</feature>
<evidence type="ECO:0000256" key="4">
    <source>
        <dbReference type="ARBA" id="ARBA00023136"/>
    </source>
</evidence>
<comment type="subcellular location">
    <subcellularLocation>
        <location evidence="1">Nucleus membrane</location>
    </subcellularLocation>
</comment>
<dbReference type="Pfam" id="PF09402">
    <property type="entry name" value="MSC"/>
    <property type="match status" value="1"/>
</dbReference>
<evidence type="ECO:0000256" key="3">
    <source>
        <dbReference type="ARBA" id="ARBA00022989"/>
    </source>
</evidence>
<dbReference type="InterPro" id="IPR044780">
    <property type="entry name" value="Heh2/Src1"/>
</dbReference>
<organism evidence="8 9">
    <name type="scientific">Eimeria acervulina</name>
    <name type="common">Coccidian parasite</name>
    <dbReference type="NCBI Taxonomy" id="5801"/>
    <lineage>
        <taxon>Eukaryota</taxon>
        <taxon>Sar</taxon>
        <taxon>Alveolata</taxon>
        <taxon>Apicomplexa</taxon>
        <taxon>Conoidasida</taxon>
        <taxon>Coccidia</taxon>
        <taxon>Eucoccidiorida</taxon>
        <taxon>Eimeriorina</taxon>
        <taxon>Eimeriidae</taxon>
        <taxon>Eimeria</taxon>
    </lineage>
</organism>
<accession>U6GCA0</accession>
<keyword evidence="5" id="KW-0539">Nucleus</keyword>
<dbReference type="GO" id="GO:0005637">
    <property type="term" value="C:nuclear inner membrane"/>
    <property type="evidence" value="ECO:0007669"/>
    <property type="project" value="InterPro"/>
</dbReference>
<evidence type="ECO:0000256" key="5">
    <source>
        <dbReference type="ARBA" id="ARBA00023242"/>
    </source>
</evidence>
<keyword evidence="4 6" id="KW-0472">Membrane</keyword>
<reference evidence="8" key="2">
    <citation type="submission" date="2013-10" db="EMBL/GenBank/DDBJ databases">
        <authorList>
            <person name="Aslett M."/>
        </authorList>
    </citation>
    <scope>NUCLEOTIDE SEQUENCE</scope>
    <source>
        <strain evidence="8">Houghton</strain>
    </source>
</reference>
<name>U6GCA0_EIMAC</name>
<dbReference type="RefSeq" id="XP_013252461.1">
    <property type="nucleotide sequence ID" value="XM_013397007.1"/>
</dbReference>
<dbReference type="PANTHER" id="PTHR47808:SF2">
    <property type="entry name" value="LEM DOMAIN-CONTAINING PROTEIN 2"/>
    <property type="match status" value="1"/>
</dbReference>
<dbReference type="GO" id="GO:0034399">
    <property type="term" value="C:nuclear periphery"/>
    <property type="evidence" value="ECO:0007669"/>
    <property type="project" value="TreeGrafter"/>
</dbReference>
<dbReference type="GeneID" id="25268515"/>
<dbReference type="EMBL" id="HG670563">
    <property type="protein sequence ID" value="CDI77152.1"/>
    <property type="molecule type" value="Genomic_DNA"/>
</dbReference>
<dbReference type="OMA" id="CAGGTMA"/>
<sequence length="251" mass="27981">MNGSSQRRTALHLSAMVSGQHDTDEANGHFIQEQNFKVKHRPTVWVLLLHIAVLATIVLSRVPCTDLAFEDAPFIVQERMEENIDDTIYCDSGYEREDATDGQECVTCPQNADCAGGTMACRPGYMPPERQKGPQAAPNACVEDSEKKARAADVLKLLVEILKERQGRYDCGYPVDPLFSPSEQLGGKPWSNTITKMCGGPGLTRWQMVFHRDIAQAIADEGVYYWLFYNFLTPEAAAQIDIQVSGGLFRY</sequence>
<evidence type="ECO:0000256" key="1">
    <source>
        <dbReference type="ARBA" id="ARBA00004126"/>
    </source>
</evidence>
<dbReference type="GO" id="GO:0005783">
    <property type="term" value="C:endoplasmic reticulum"/>
    <property type="evidence" value="ECO:0007669"/>
    <property type="project" value="TreeGrafter"/>
</dbReference>
<reference evidence="8" key="1">
    <citation type="submission" date="2013-10" db="EMBL/GenBank/DDBJ databases">
        <title>Genomic analysis of the causative agents of coccidiosis in chickens.</title>
        <authorList>
            <person name="Reid A.J."/>
            <person name="Blake D."/>
            <person name="Billington K."/>
            <person name="Browne H."/>
            <person name="Dunn M."/>
            <person name="Hung S."/>
            <person name="Kawahara F."/>
            <person name="Miranda-Saavedra D."/>
            <person name="Mourier T."/>
            <person name="Nagra H."/>
            <person name="Otto T.D."/>
            <person name="Rawlings N."/>
            <person name="Sanchez A."/>
            <person name="Sanders M."/>
            <person name="Subramaniam C."/>
            <person name="Tay Y."/>
            <person name="Dear P."/>
            <person name="Doerig C."/>
            <person name="Gruber A."/>
            <person name="Parkinson J."/>
            <person name="Shirley M."/>
            <person name="Wan K.L."/>
            <person name="Berriman M."/>
            <person name="Tomley F."/>
            <person name="Pain A."/>
        </authorList>
    </citation>
    <scope>NUCLEOTIDE SEQUENCE</scope>
    <source>
        <strain evidence="8">Houghton</strain>
    </source>
</reference>
<keyword evidence="2 6" id="KW-0812">Transmembrane</keyword>
<dbReference type="VEuPathDB" id="ToxoDB:EAH_00004450"/>
<feature type="domain" description="Man1/Src1-like C-terminal" evidence="7">
    <location>
        <begin position="104"/>
        <end position="174"/>
    </location>
</feature>
<evidence type="ECO:0000256" key="2">
    <source>
        <dbReference type="ARBA" id="ARBA00022692"/>
    </source>
</evidence>
<dbReference type="OrthoDB" id="2503928at2759"/>
<gene>
    <name evidence="8" type="ORF">EAH_00004450</name>
</gene>
<proteinExistence type="predicted"/>
<dbReference type="AlphaFoldDB" id="U6GCA0"/>
<protein>
    <recommendedName>
        <fullName evidence="7">Man1/Src1-like C-terminal domain-containing protein</fullName>
    </recommendedName>
</protein>
<evidence type="ECO:0000256" key="6">
    <source>
        <dbReference type="SAM" id="Phobius"/>
    </source>
</evidence>
<evidence type="ECO:0000259" key="7">
    <source>
        <dbReference type="Pfam" id="PF09402"/>
    </source>
</evidence>
<keyword evidence="9" id="KW-1185">Reference proteome</keyword>
<evidence type="ECO:0000313" key="9">
    <source>
        <dbReference type="Proteomes" id="UP000018050"/>
    </source>
</evidence>
<dbReference type="GO" id="GO:0071763">
    <property type="term" value="P:nuclear membrane organization"/>
    <property type="evidence" value="ECO:0007669"/>
    <property type="project" value="TreeGrafter"/>
</dbReference>
<dbReference type="PANTHER" id="PTHR47808">
    <property type="entry name" value="INNER NUCLEAR MEMBRANE PROTEIN HEH2-RELATED"/>
    <property type="match status" value="1"/>
</dbReference>
<dbReference type="GO" id="GO:0003682">
    <property type="term" value="F:chromatin binding"/>
    <property type="evidence" value="ECO:0007669"/>
    <property type="project" value="InterPro"/>
</dbReference>
<evidence type="ECO:0000313" key="8">
    <source>
        <dbReference type="EMBL" id="CDI77152.1"/>
    </source>
</evidence>